<keyword evidence="3" id="KW-0524">Neurogenesis</keyword>
<dbReference type="Pfam" id="PF00651">
    <property type="entry name" value="BTB"/>
    <property type="match status" value="1"/>
</dbReference>
<gene>
    <name evidence="8" type="ORF">ODALV1_LOCUS18511</name>
</gene>
<protein>
    <recommendedName>
        <fullName evidence="7">BTB domain-containing protein</fullName>
    </recommendedName>
</protein>
<dbReference type="SUPFAM" id="SSF54695">
    <property type="entry name" value="POZ domain"/>
    <property type="match status" value="1"/>
</dbReference>
<dbReference type="SMART" id="SM00225">
    <property type="entry name" value="BTB"/>
    <property type="match status" value="1"/>
</dbReference>
<evidence type="ECO:0000256" key="1">
    <source>
        <dbReference type="ARBA" id="ARBA00022473"/>
    </source>
</evidence>
<comment type="function">
    <text evidence="5">Putative transcription factor required for axon growth and guidance in the central and peripheral nervous systems. Repels CNS axons away from the midline by promoting the expression of the midline repellent sli and its receptor robo.</text>
</comment>
<accession>A0ABP1R6U1</accession>
<evidence type="ECO:0000256" key="6">
    <source>
        <dbReference type="SAM" id="MobiDB-lite"/>
    </source>
</evidence>
<dbReference type="EMBL" id="CAXLJM020000058">
    <property type="protein sequence ID" value="CAL8119348.1"/>
    <property type="molecule type" value="Genomic_DNA"/>
</dbReference>
<evidence type="ECO:0000256" key="3">
    <source>
        <dbReference type="ARBA" id="ARBA00022902"/>
    </source>
</evidence>
<evidence type="ECO:0000256" key="2">
    <source>
        <dbReference type="ARBA" id="ARBA00022782"/>
    </source>
</evidence>
<dbReference type="InterPro" id="IPR051095">
    <property type="entry name" value="Dros_DevTransReg"/>
</dbReference>
<dbReference type="Proteomes" id="UP001642540">
    <property type="component" value="Unassembled WGS sequence"/>
</dbReference>
<feature type="region of interest" description="Disordered" evidence="6">
    <location>
        <begin position="168"/>
        <end position="187"/>
    </location>
</feature>
<dbReference type="Gene3D" id="3.30.710.10">
    <property type="entry name" value="Potassium Channel Kv1.1, Chain A"/>
    <property type="match status" value="1"/>
</dbReference>
<dbReference type="InterPro" id="IPR000210">
    <property type="entry name" value="BTB/POZ_dom"/>
</dbReference>
<comment type="caution">
    <text evidence="8">The sequence shown here is derived from an EMBL/GenBank/DDBJ whole genome shotgun (WGS) entry which is preliminary data.</text>
</comment>
<feature type="region of interest" description="Disordered" evidence="6">
    <location>
        <begin position="125"/>
        <end position="154"/>
    </location>
</feature>
<dbReference type="PANTHER" id="PTHR23110">
    <property type="entry name" value="BTB DOMAIN TRANSCRIPTION FACTOR"/>
    <property type="match status" value="1"/>
</dbReference>
<evidence type="ECO:0000313" key="8">
    <source>
        <dbReference type="EMBL" id="CAL8119348.1"/>
    </source>
</evidence>
<dbReference type="InterPro" id="IPR011333">
    <property type="entry name" value="SKP1/BTB/POZ_sf"/>
</dbReference>
<dbReference type="PROSITE" id="PS50097">
    <property type="entry name" value="BTB"/>
    <property type="match status" value="1"/>
</dbReference>
<proteinExistence type="predicted"/>
<keyword evidence="2" id="KW-0221">Differentiation</keyword>
<evidence type="ECO:0000313" key="9">
    <source>
        <dbReference type="Proteomes" id="UP001642540"/>
    </source>
</evidence>
<sequence>MECSLLKVEWKAYTNVLADQLSHRLSQQQFVDVELLCESKTIKCHRLVLAANSLFFYRVLSEHPRSDLVLTMEGMKYSVLEALVTFMYTGEVTVSQGMLNDLLMAAEKLEIKGLSNVVGISDAARSGGRDGVQGPNAGSVLNEKQPKSGRLSQPKKLRYILPKGMEEKAEGMRRREMDPPHMPTLLKRPNVDQLNHVGAIPPTGLMTLGLGTQREVGVTASGVGIGGPFSGGAAGAVIRLNKSINQAHHGSAFAGKNNQIPRMNGPSSTLLTTATTQSGIQVRQFLENAGPRFQRIASSSSSMEIQRQPRMNDNVELDREKLFKKAALKAIQYRNIKRAAAEFNIPRTSLSAYIKRREKETSIPQVEMQAALLRHLLNPEGVANPLETLH</sequence>
<keyword evidence="1" id="KW-0217">Developmental protein</keyword>
<name>A0ABP1R6U1_9HEXA</name>
<keyword evidence="9" id="KW-1185">Reference proteome</keyword>
<organism evidence="8 9">
    <name type="scientific">Orchesella dallaii</name>
    <dbReference type="NCBI Taxonomy" id="48710"/>
    <lineage>
        <taxon>Eukaryota</taxon>
        <taxon>Metazoa</taxon>
        <taxon>Ecdysozoa</taxon>
        <taxon>Arthropoda</taxon>
        <taxon>Hexapoda</taxon>
        <taxon>Collembola</taxon>
        <taxon>Entomobryomorpha</taxon>
        <taxon>Entomobryoidea</taxon>
        <taxon>Orchesellidae</taxon>
        <taxon>Orchesellinae</taxon>
        <taxon>Orchesella</taxon>
    </lineage>
</organism>
<reference evidence="8 9" key="1">
    <citation type="submission" date="2024-08" db="EMBL/GenBank/DDBJ databases">
        <authorList>
            <person name="Cucini C."/>
            <person name="Frati F."/>
        </authorList>
    </citation>
    <scope>NUCLEOTIDE SEQUENCE [LARGE SCALE GENOMIC DNA]</scope>
</reference>
<dbReference type="PANTHER" id="PTHR23110:SF111">
    <property type="entry name" value="LONGITUDINALS LACKING PROTEIN, ISOFORMS F_I_K_T"/>
    <property type="match status" value="1"/>
</dbReference>
<keyword evidence="4" id="KW-0539">Nucleus</keyword>
<dbReference type="CDD" id="cd18315">
    <property type="entry name" value="BTB_POZ_BAB-like"/>
    <property type="match status" value="1"/>
</dbReference>
<evidence type="ECO:0000256" key="4">
    <source>
        <dbReference type="ARBA" id="ARBA00023242"/>
    </source>
</evidence>
<evidence type="ECO:0000259" key="7">
    <source>
        <dbReference type="PROSITE" id="PS50097"/>
    </source>
</evidence>
<feature type="compositionally biased region" description="Basic and acidic residues" evidence="6">
    <location>
        <begin position="168"/>
        <end position="179"/>
    </location>
</feature>
<evidence type="ECO:0000256" key="5">
    <source>
        <dbReference type="ARBA" id="ARBA00037382"/>
    </source>
</evidence>
<feature type="domain" description="BTB" evidence="7">
    <location>
        <begin position="31"/>
        <end position="96"/>
    </location>
</feature>